<dbReference type="AlphaFoldDB" id="A0A6M6BH93"/>
<name>A0A6M6BH93_9BACT</name>
<sequence length="154" mass="17159">MYSNNQPAINLTGEMAAQEPEEVLWGIEGPTTEAAHPGKRDKLAVKLVYTASKLQPLVELLDRIQPHLENDSIFSSRREKIKAQVAIVHAQLRSDRPRRQAVVEAFHTMSEFVREESREITRDEAKESAKRFVVATLKNAPSLISAASQAGLLS</sequence>
<dbReference type="KEGG" id="hts:HMJ29_10965"/>
<keyword evidence="2" id="KW-1185">Reference proteome</keyword>
<reference evidence="1 2" key="1">
    <citation type="submission" date="2020-05" db="EMBL/GenBank/DDBJ databases">
        <title>Complete genome sequence of Hymenobacter sp. TS19 in Coasted Sand Dune.</title>
        <authorList>
            <person name="Lee J.-H."/>
            <person name="Jung J.-H."/>
            <person name="Jeong S."/>
            <person name="Zhao L."/>
            <person name="Kim M.-K."/>
            <person name="Seo H.-S."/>
            <person name="Lim S."/>
        </authorList>
    </citation>
    <scope>NUCLEOTIDE SEQUENCE [LARGE SCALE GENOMIC DNA]</scope>
    <source>
        <strain evidence="1 2">TS19</strain>
    </source>
</reference>
<organism evidence="1 2">
    <name type="scientific">Hymenobacter taeanensis</name>
    <dbReference type="NCBI Taxonomy" id="2735321"/>
    <lineage>
        <taxon>Bacteria</taxon>
        <taxon>Pseudomonadati</taxon>
        <taxon>Bacteroidota</taxon>
        <taxon>Cytophagia</taxon>
        <taxon>Cytophagales</taxon>
        <taxon>Hymenobacteraceae</taxon>
        <taxon>Hymenobacter</taxon>
    </lineage>
</organism>
<proteinExistence type="predicted"/>
<evidence type="ECO:0000313" key="2">
    <source>
        <dbReference type="Proteomes" id="UP000501623"/>
    </source>
</evidence>
<protein>
    <submittedName>
        <fullName evidence="1">Uncharacterized protein</fullName>
    </submittedName>
</protein>
<evidence type="ECO:0000313" key="1">
    <source>
        <dbReference type="EMBL" id="QJX47429.1"/>
    </source>
</evidence>
<dbReference type="EMBL" id="CP053538">
    <property type="protein sequence ID" value="QJX47429.1"/>
    <property type="molecule type" value="Genomic_DNA"/>
</dbReference>
<gene>
    <name evidence="1" type="ORF">HMJ29_10965</name>
</gene>
<dbReference type="RefSeq" id="WP_171591521.1">
    <property type="nucleotide sequence ID" value="NZ_CP053538.1"/>
</dbReference>
<accession>A0A6M6BH93</accession>
<dbReference type="Proteomes" id="UP000501623">
    <property type="component" value="Chromosome"/>
</dbReference>